<gene>
    <name evidence="2" type="ORF">PGB34_11905</name>
</gene>
<comment type="caution">
    <text evidence="2">The sequence shown here is derived from an EMBL/GenBank/DDBJ whole genome shotgun (WGS) entry which is preliminary data.</text>
</comment>
<reference evidence="2" key="1">
    <citation type="submission" date="2023-01" db="EMBL/GenBank/DDBJ databases">
        <title>Xenophilus mangrovi sp. nov., isolated from soil of Mangrove nature reserve.</title>
        <authorList>
            <person name="Xu S."/>
            <person name="Liu Z."/>
            <person name="Xu Y."/>
        </authorList>
    </citation>
    <scope>NUCLEOTIDE SEQUENCE</scope>
    <source>
        <strain evidence="2">YW8</strain>
    </source>
</reference>
<name>A0AAE3T172_9BURK</name>
<feature type="domain" description="GmrSD restriction endonucleases N-terminal" evidence="1">
    <location>
        <begin position="11"/>
        <end position="159"/>
    </location>
</feature>
<sequence length="345" mass="39478">MKVEQEIWTVSDFVSEKEKIQISPAWQRGPAWTAPRQVLLIDSMLRSLDIPKVYLRVRDQNGAYAYDAVDGQQRLRAIWLFRDNELPLKNAEKLEPIGQEDVNGKTYSALPKRLRDAFDEFEITVAKIVESDQLEISRLFSRLQQGVPLNPAELRNAMLGPVRNLVEAIALSHSFFTNSRIPQPRYRRQDYVAHVFALGAHGTELDIKAPNLKHLYQEFDASHNNALMKISKEVEAAFAFLDALNALLGFSIRHKWIVVDLAWWVIQQLRLKVKLDVQVTASRFQVFDALRRKFTHAPEEALVSSEVSKRLSKHLYNYLVAFKLQGGTKGNVLVRSNAIDQFLSA</sequence>
<evidence type="ECO:0000313" key="2">
    <source>
        <dbReference type="EMBL" id="MDA7417067.1"/>
    </source>
</evidence>
<dbReference type="PANTHER" id="PTHR39639">
    <property type="entry name" value="CHROMOSOME 16, WHOLE GENOME SHOTGUN SEQUENCE"/>
    <property type="match status" value="1"/>
</dbReference>
<keyword evidence="3" id="KW-1185">Reference proteome</keyword>
<dbReference type="AlphaFoldDB" id="A0AAE3T172"/>
<dbReference type="PANTHER" id="PTHR39639:SF1">
    <property type="entry name" value="DUF262 DOMAIN-CONTAINING PROTEIN"/>
    <property type="match status" value="1"/>
</dbReference>
<evidence type="ECO:0000259" key="1">
    <source>
        <dbReference type="Pfam" id="PF03235"/>
    </source>
</evidence>
<dbReference type="RefSeq" id="WP_271428313.1">
    <property type="nucleotide sequence ID" value="NZ_JAQIPB010000004.1"/>
</dbReference>
<proteinExistence type="predicted"/>
<dbReference type="InterPro" id="IPR004919">
    <property type="entry name" value="GmrSD_N"/>
</dbReference>
<dbReference type="EMBL" id="JAQIPB010000004">
    <property type="protein sequence ID" value="MDA7417067.1"/>
    <property type="molecule type" value="Genomic_DNA"/>
</dbReference>
<dbReference type="Proteomes" id="UP001212602">
    <property type="component" value="Unassembled WGS sequence"/>
</dbReference>
<evidence type="ECO:0000313" key="3">
    <source>
        <dbReference type="Proteomes" id="UP001212602"/>
    </source>
</evidence>
<protein>
    <submittedName>
        <fullName evidence="2">DUF262 domain-containing protein</fullName>
    </submittedName>
</protein>
<organism evidence="2 3">
    <name type="scientific">Xenophilus arseniciresistens</name>
    <dbReference type="NCBI Taxonomy" id="1283306"/>
    <lineage>
        <taxon>Bacteria</taxon>
        <taxon>Pseudomonadati</taxon>
        <taxon>Pseudomonadota</taxon>
        <taxon>Betaproteobacteria</taxon>
        <taxon>Burkholderiales</taxon>
        <taxon>Comamonadaceae</taxon>
        <taxon>Xenophilus</taxon>
    </lineage>
</organism>
<accession>A0AAE3T172</accession>
<dbReference type="Pfam" id="PF03235">
    <property type="entry name" value="GmrSD_N"/>
    <property type="match status" value="1"/>
</dbReference>